<evidence type="ECO:0000256" key="2">
    <source>
        <dbReference type="ARBA" id="ARBA00022448"/>
    </source>
</evidence>
<name>A0A166Z973_9PEZI</name>
<keyword evidence="5 6" id="KW-0472">Membrane</keyword>
<evidence type="ECO:0000313" key="8">
    <source>
        <dbReference type="Proteomes" id="UP000076552"/>
    </source>
</evidence>
<comment type="caution">
    <text evidence="7">The sequence shown here is derived from an EMBL/GenBank/DDBJ whole genome shotgun (WGS) entry which is preliminary data.</text>
</comment>
<keyword evidence="8" id="KW-1185">Reference proteome</keyword>
<dbReference type="STRING" id="708197.A0A166Z973"/>
<feature type="transmembrane region" description="Helical" evidence="6">
    <location>
        <begin position="25"/>
        <end position="48"/>
    </location>
</feature>
<feature type="transmembrane region" description="Helical" evidence="6">
    <location>
        <begin position="99"/>
        <end position="119"/>
    </location>
</feature>
<keyword evidence="4 6" id="KW-1133">Transmembrane helix</keyword>
<feature type="transmembrane region" description="Helical" evidence="6">
    <location>
        <begin position="68"/>
        <end position="92"/>
    </location>
</feature>
<dbReference type="Proteomes" id="UP000076552">
    <property type="component" value="Unassembled WGS sequence"/>
</dbReference>
<evidence type="ECO:0000256" key="3">
    <source>
        <dbReference type="ARBA" id="ARBA00022692"/>
    </source>
</evidence>
<evidence type="ECO:0000256" key="1">
    <source>
        <dbReference type="ARBA" id="ARBA00004141"/>
    </source>
</evidence>
<dbReference type="SUPFAM" id="SSF103473">
    <property type="entry name" value="MFS general substrate transporter"/>
    <property type="match status" value="1"/>
</dbReference>
<accession>A0A166Z973</accession>
<keyword evidence="2" id="KW-0813">Transport</keyword>
<dbReference type="InterPro" id="IPR036259">
    <property type="entry name" value="MFS_trans_sf"/>
</dbReference>
<protein>
    <submittedName>
        <fullName evidence="7">Major facilitator superfamily transporter</fullName>
    </submittedName>
</protein>
<evidence type="ECO:0000256" key="6">
    <source>
        <dbReference type="SAM" id="Phobius"/>
    </source>
</evidence>
<evidence type="ECO:0000256" key="4">
    <source>
        <dbReference type="ARBA" id="ARBA00022989"/>
    </source>
</evidence>
<evidence type="ECO:0000256" key="5">
    <source>
        <dbReference type="ARBA" id="ARBA00023136"/>
    </source>
</evidence>
<sequence>MVNRIIRDDPNKGSMHNRQRITLRLLWKSVCDYDLWPIYLIGFTFLVPGTTPRQYLTLSLRGLGFNTFHTNLLVIPSQVLSIALSMMLLLWTAERTKQLLAWSAFAQIWMLPFLIWLRVVDSTKVSRWTVWIVMTLMLTKPMPHPIQVNLVSRNSNAVRSRTVSAALYNMCVQVSNIIGSNIYRADDAPVYLLGNSVLLGIVVWNLCLYAGSRAYYMRRNKVRAKKWDALRADEKAAYLDQNEDGGSKRLDFRFAY</sequence>
<keyword evidence="3 6" id="KW-0812">Transmembrane</keyword>
<dbReference type="AlphaFoldDB" id="A0A166Z973"/>
<gene>
    <name evidence="7" type="ORF">CT0861_11482</name>
</gene>
<comment type="subcellular location">
    <subcellularLocation>
        <location evidence="1">Membrane</location>
        <topology evidence="1">Multi-pass membrane protein</topology>
    </subcellularLocation>
</comment>
<dbReference type="GO" id="GO:0022857">
    <property type="term" value="F:transmembrane transporter activity"/>
    <property type="evidence" value="ECO:0007669"/>
    <property type="project" value="TreeGrafter"/>
</dbReference>
<dbReference type="GO" id="GO:0016020">
    <property type="term" value="C:membrane"/>
    <property type="evidence" value="ECO:0007669"/>
    <property type="project" value="UniProtKB-SubCell"/>
</dbReference>
<dbReference type="PANTHER" id="PTHR43791:SF65">
    <property type="entry name" value="MAJOR FACILITATOR SUPERFAMILY (MFS) PROFILE DOMAIN-CONTAINING PROTEIN-RELATED"/>
    <property type="match status" value="1"/>
</dbReference>
<dbReference type="PANTHER" id="PTHR43791">
    <property type="entry name" value="PERMEASE-RELATED"/>
    <property type="match status" value="1"/>
</dbReference>
<dbReference type="EMBL" id="LFIV01000002">
    <property type="protein sequence ID" value="KZL78607.1"/>
    <property type="molecule type" value="Genomic_DNA"/>
</dbReference>
<reference evidence="7 8" key="1">
    <citation type="submission" date="2015-06" db="EMBL/GenBank/DDBJ databases">
        <title>Survival trade-offs in plant roots during colonization by closely related pathogenic and mutualistic fungi.</title>
        <authorList>
            <person name="Hacquard S."/>
            <person name="Kracher B."/>
            <person name="Hiruma K."/>
            <person name="Weinman A."/>
            <person name="Muench P."/>
            <person name="Garrido Oter R."/>
            <person name="Ver Loren van Themaat E."/>
            <person name="Dallerey J.-F."/>
            <person name="Damm U."/>
            <person name="Henrissat B."/>
            <person name="Lespinet O."/>
            <person name="Thon M."/>
            <person name="Kemen E."/>
            <person name="McHardy A.C."/>
            <person name="Schulze-Lefert P."/>
            <person name="O'Connell R.J."/>
        </authorList>
    </citation>
    <scope>NUCLEOTIDE SEQUENCE [LARGE SCALE GENOMIC DNA]</scope>
    <source>
        <strain evidence="7 8">0861</strain>
    </source>
</reference>
<organism evidence="7 8">
    <name type="scientific">Colletotrichum tofieldiae</name>
    <dbReference type="NCBI Taxonomy" id="708197"/>
    <lineage>
        <taxon>Eukaryota</taxon>
        <taxon>Fungi</taxon>
        <taxon>Dikarya</taxon>
        <taxon>Ascomycota</taxon>
        <taxon>Pezizomycotina</taxon>
        <taxon>Sordariomycetes</taxon>
        <taxon>Hypocreomycetidae</taxon>
        <taxon>Glomerellales</taxon>
        <taxon>Glomerellaceae</taxon>
        <taxon>Colletotrichum</taxon>
        <taxon>Colletotrichum spaethianum species complex</taxon>
    </lineage>
</organism>
<evidence type="ECO:0000313" key="7">
    <source>
        <dbReference type="EMBL" id="KZL78607.1"/>
    </source>
</evidence>
<feature type="transmembrane region" description="Helical" evidence="6">
    <location>
        <begin position="189"/>
        <end position="211"/>
    </location>
</feature>
<proteinExistence type="predicted"/>